<organism evidence="3 4">
    <name type="scientific">Calderihabitans maritimus</name>
    <dbReference type="NCBI Taxonomy" id="1246530"/>
    <lineage>
        <taxon>Bacteria</taxon>
        <taxon>Bacillati</taxon>
        <taxon>Bacillota</taxon>
        <taxon>Clostridia</taxon>
        <taxon>Neomoorellales</taxon>
        <taxon>Calderihabitantaceae</taxon>
        <taxon>Calderihabitans</taxon>
    </lineage>
</organism>
<reference evidence="4" key="1">
    <citation type="journal article" date="2017" name="Appl. Environ. Microbiol.">
        <title>Genomic analysis of Calderihabitans maritimus KKC1, a thermophilic hydrogenogenic carboxydotrophic bacterium isolated from marine sediment.</title>
        <authorList>
            <person name="Omae K."/>
            <person name="Yoneda Y."/>
            <person name="Fukuyama Y."/>
            <person name="Yoshida T."/>
            <person name="Sako Y."/>
        </authorList>
    </citation>
    <scope>NUCLEOTIDE SEQUENCE [LARGE SCALE GENOMIC DNA]</scope>
    <source>
        <strain evidence="4">KKC1</strain>
    </source>
</reference>
<dbReference type="Pfam" id="PF04012">
    <property type="entry name" value="PspA_IM30"/>
    <property type="match status" value="1"/>
</dbReference>
<dbReference type="OrthoDB" id="9779630at2"/>
<evidence type="ECO:0000256" key="2">
    <source>
        <dbReference type="SAM" id="Coils"/>
    </source>
</evidence>
<protein>
    <submittedName>
        <fullName evidence="3">Phage shock protein A, PspA</fullName>
    </submittedName>
</protein>
<gene>
    <name evidence="3" type="ORF">KKC1_14810</name>
</gene>
<comment type="caution">
    <text evidence="3">The sequence shown here is derived from an EMBL/GenBank/DDBJ whole genome shotgun (WGS) entry which is preliminary data.</text>
</comment>
<feature type="coiled-coil region" evidence="2">
    <location>
        <begin position="47"/>
        <end position="131"/>
    </location>
</feature>
<dbReference type="RefSeq" id="WP_088553706.1">
    <property type="nucleotide sequence ID" value="NZ_BDGJ01000071.1"/>
</dbReference>
<dbReference type="PANTHER" id="PTHR31088">
    <property type="entry name" value="MEMBRANE-ASSOCIATED PROTEIN VIPP1, CHLOROPLASTIC"/>
    <property type="match status" value="1"/>
</dbReference>
<evidence type="ECO:0000256" key="1">
    <source>
        <dbReference type="ARBA" id="ARBA00043985"/>
    </source>
</evidence>
<proteinExistence type="inferred from homology"/>
<keyword evidence="2" id="KW-0175">Coiled coil</keyword>
<keyword evidence="4" id="KW-1185">Reference proteome</keyword>
<evidence type="ECO:0000313" key="3">
    <source>
        <dbReference type="EMBL" id="GAW92325.1"/>
    </source>
</evidence>
<dbReference type="Proteomes" id="UP000197032">
    <property type="component" value="Unassembled WGS sequence"/>
</dbReference>
<accession>A0A1Z5HSM5</accession>
<dbReference type="InterPro" id="IPR007157">
    <property type="entry name" value="PspA_VIPP1"/>
</dbReference>
<evidence type="ECO:0000313" key="4">
    <source>
        <dbReference type="Proteomes" id="UP000197032"/>
    </source>
</evidence>
<sequence length="232" mass="26159">MGILSRMSTIFKAKISKVLDRMEDPNETLEYSYQRQLELLRNVKRGLAEVVTSKKRLELQAAKLRQNVEKLESQAREAIRQGREDLARVALERKQVALQQLNGLEEQIQGLEKEQERLAAAEARLQAKVETFRTTKEVLKAQYSAAEAQVKIGEAATGLSEELADVSLAIQRAQDKTERMRARAAAIDELVEAGTLEDAFERGDDIDRELRKLSVAQGIEDELERLKKEVGG</sequence>
<dbReference type="PANTHER" id="PTHR31088:SF6">
    <property type="entry name" value="PHAGE SHOCK PROTEIN A"/>
    <property type="match status" value="1"/>
</dbReference>
<dbReference type="AlphaFoldDB" id="A0A1Z5HSM5"/>
<comment type="similarity">
    <text evidence="1">Belongs to the PspA/Vipp/IM30 family.</text>
</comment>
<name>A0A1Z5HSM5_9FIRM</name>
<dbReference type="EMBL" id="BDGJ01000071">
    <property type="protein sequence ID" value="GAW92325.1"/>
    <property type="molecule type" value="Genomic_DNA"/>
</dbReference>